<feature type="transmembrane region" description="Helical" evidence="1">
    <location>
        <begin position="155"/>
        <end position="175"/>
    </location>
</feature>
<dbReference type="InParanoid" id="A0A7L4YUN2"/>
<evidence type="ECO:0000313" key="3">
    <source>
        <dbReference type="Proteomes" id="UP000463857"/>
    </source>
</evidence>
<reference evidence="2 3" key="1">
    <citation type="journal article" date="2018" name="Int. J. Syst. Evol. Microbiol.">
        <title>Epidermidibacterium keratini gen. nov., sp. nov., a member of the family Sporichthyaceae, isolated from keratin epidermis.</title>
        <authorList>
            <person name="Lee D.G."/>
            <person name="Trujillo M.E."/>
            <person name="Kang S."/>
            <person name="Nam J.J."/>
            <person name="Kim Y.J."/>
        </authorList>
    </citation>
    <scope>NUCLEOTIDE SEQUENCE [LARGE SCALE GENOMIC DNA]</scope>
    <source>
        <strain evidence="2 3">EPI-7</strain>
    </source>
</reference>
<dbReference type="PANTHER" id="PTHR34300">
    <property type="entry name" value="QUEUOSINE PRECURSOR TRANSPORTER-RELATED"/>
    <property type="match status" value="1"/>
</dbReference>
<feature type="transmembrane region" description="Helical" evidence="1">
    <location>
        <begin position="12"/>
        <end position="33"/>
    </location>
</feature>
<dbReference type="InterPro" id="IPR003744">
    <property type="entry name" value="YhhQ"/>
</dbReference>
<keyword evidence="1" id="KW-0472">Membrane</keyword>
<dbReference type="OrthoDB" id="9805479at2"/>
<protein>
    <recommendedName>
        <fullName evidence="1">Probable queuosine precursor transporter</fullName>
        <shortName evidence="1">Q precursor transporter</shortName>
    </recommendedName>
</protein>
<comment type="similarity">
    <text evidence="1">Belongs to the vitamin uptake transporter (VUT/ECF) (TC 2.A.88) family. Q precursor transporter subfamily.</text>
</comment>
<feature type="transmembrane region" description="Helical" evidence="1">
    <location>
        <begin position="181"/>
        <end position="203"/>
    </location>
</feature>
<dbReference type="NCBIfam" id="TIGR00697">
    <property type="entry name" value="queuosine precursor transporter"/>
    <property type="match status" value="1"/>
</dbReference>
<keyword evidence="1" id="KW-1133">Transmembrane helix</keyword>
<gene>
    <name evidence="2" type="ORF">EK0264_18630</name>
</gene>
<dbReference type="PANTHER" id="PTHR34300:SF2">
    <property type="entry name" value="QUEUOSINE PRECURSOR TRANSPORTER-RELATED"/>
    <property type="match status" value="1"/>
</dbReference>
<feature type="transmembrane region" description="Helical" evidence="1">
    <location>
        <begin position="45"/>
        <end position="64"/>
    </location>
</feature>
<comment type="subcellular location">
    <subcellularLocation>
        <location evidence="1">Cell membrane</location>
        <topology evidence="1">Multi-pass membrane protein</topology>
    </subcellularLocation>
</comment>
<organism evidence="2 3">
    <name type="scientific">Epidermidibacterium keratini</name>
    <dbReference type="NCBI Taxonomy" id="1891644"/>
    <lineage>
        <taxon>Bacteria</taxon>
        <taxon>Bacillati</taxon>
        <taxon>Actinomycetota</taxon>
        <taxon>Actinomycetes</taxon>
        <taxon>Sporichthyales</taxon>
        <taxon>Sporichthyaceae</taxon>
        <taxon>Epidermidibacterium</taxon>
    </lineage>
</organism>
<dbReference type="AlphaFoldDB" id="A0A7L4YUN2"/>
<proteinExistence type="inferred from homology"/>
<evidence type="ECO:0000256" key="1">
    <source>
        <dbReference type="HAMAP-Rule" id="MF_02088"/>
    </source>
</evidence>
<dbReference type="GO" id="GO:0005886">
    <property type="term" value="C:plasma membrane"/>
    <property type="evidence" value="ECO:0007669"/>
    <property type="project" value="UniProtKB-SubCell"/>
</dbReference>
<feature type="transmembrane region" description="Helical" evidence="1">
    <location>
        <begin position="110"/>
        <end position="135"/>
    </location>
</feature>
<sequence>MSAPAEVRQRTSFYPIIVAVFCGLLLISNVAAVKAIQIGDLTFDGGAVLFPLTYVLGDVLAEIYGFKKAKLAIWTGFALGALASLCFWLVDALPAPPEYGMSEDFHNVLGFVPGIVLASLAAYLAGQFLNSWVLVKIKERTKEGKLWARLLGSTYAGQLVDTLVFCFLATTIGPIPSELFWNYFIVGYIFKCAVETIMLPVTYRVIAAIKKREPDYRPA</sequence>
<dbReference type="HAMAP" id="MF_02088">
    <property type="entry name" value="Q_prec_transport"/>
    <property type="match status" value="1"/>
</dbReference>
<keyword evidence="1" id="KW-0812">Transmembrane</keyword>
<dbReference type="Pfam" id="PF02592">
    <property type="entry name" value="Vut_1"/>
    <property type="match status" value="1"/>
</dbReference>
<keyword evidence="3" id="KW-1185">Reference proteome</keyword>
<dbReference type="RefSeq" id="WP_159547211.1">
    <property type="nucleotide sequence ID" value="NZ_CP047156.1"/>
</dbReference>
<feature type="transmembrane region" description="Helical" evidence="1">
    <location>
        <begin position="71"/>
        <end position="90"/>
    </location>
</feature>
<dbReference type="EMBL" id="CP047156">
    <property type="protein sequence ID" value="QHC02087.1"/>
    <property type="molecule type" value="Genomic_DNA"/>
</dbReference>
<comment type="function">
    <text evidence="1">Involved in the import of queuosine (Q) precursors, required for Q precursor salvage.</text>
</comment>
<evidence type="ECO:0000313" key="2">
    <source>
        <dbReference type="EMBL" id="QHC02087.1"/>
    </source>
</evidence>
<dbReference type="Proteomes" id="UP000463857">
    <property type="component" value="Chromosome"/>
</dbReference>
<keyword evidence="1" id="KW-1003">Cell membrane</keyword>
<keyword evidence="1" id="KW-0813">Transport</keyword>
<dbReference type="GO" id="GO:0022857">
    <property type="term" value="F:transmembrane transporter activity"/>
    <property type="evidence" value="ECO:0007669"/>
    <property type="project" value="UniProtKB-UniRule"/>
</dbReference>
<name>A0A7L4YUN2_9ACTN</name>
<accession>A0A7L4YUN2</accession>
<dbReference type="KEGG" id="eke:EK0264_18630"/>